<evidence type="ECO:0000256" key="4">
    <source>
        <dbReference type="RuleBase" id="RU004453"/>
    </source>
</evidence>
<dbReference type="Gene3D" id="3.10.50.10">
    <property type="match status" value="1"/>
</dbReference>
<evidence type="ECO:0000256" key="2">
    <source>
        <dbReference type="ARBA" id="ARBA00023295"/>
    </source>
</evidence>
<dbReference type="InterPro" id="IPR029070">
    <property type="entry name" value="Chitinase_insertion_sf"/>
</dbReference>
<comment type="similarity">
    <text evidence="4">Belongs to the glycosyl hydrolase 18 family.</text>
</comment>
<proteinExistence type="inferred from homology"/>
<dbReference type="SUPFAM" id="SSF54556">
    <property type="entry name" value="Chitinase insertion domain"/>
    <property type="match status" value="1"/>
</dbReference>
<reference evidence="7 8" key="1">
    <citation type="submission" date="2025-04" db="UniProtKB">
        <authorList>
            <consortium name="RefSeq"/>
        </authorList>
    </citation>
    <scope>IDENTIFICATION</scope>
</reference>
<dbReference type="InterPro" id="IPR050314">
    <property type="entry name" value="Glycosyl_Hydrlase_18"/>
</dbReference>
<dbReference type="GO" id="GO:0005975">
    <property type="term" value="P:carbohydrate metabolic process"/>
    <property type="evidence" value="ECO:0007669"/>
    <property type="project" value="InterPro"/>
</dbReference>
<dbReference type="GeneID" id="106079450"/>
<sequence>MLPKIVDIIFLLFILNDFTCGFMRVCYFPSWAFERSSALARFDVANVDPYICTHIIYAFGRIDGSNTNLQTPSDESRYSLFTDLKKQNSQLRTLLSIGGENDHGEGFVTVSQNDSQTGVFASRAVAFLRKYHFDGLDIDWEYPNVNTSANFVRILKSLRQAFDQDTTTPRLLLTIAAPAGSINMLGFNITEINKYVDYVSLMTYDFVDARYNEVTNFNSPLYSRNSSAFNQEFSTNWTVREYEKLGLHLNKTLIGVSGTAKWLYLNNSENSIPGSPIVKGFLKNSTAYGITGGLAYPEVCQYIRDNNGTEIVFDEQQRARYLVNGRDWITYDDPEVIKNKTDWAVRIGVAGMMLWSLDQDDFSGMMCLQGTFPLLSQIISITEGNRTTPPTTTTTTTTKATTTTTKESTFTSNTGCQPVTLNLNFVIVPLSLSFLVGTVL</sequence>
<dbReference type="SUPFAM" id="SSF51445">
    <property type="entry name" value="(Trans)glycosidases"/>
    <property type="match status" value="1"/>
</dbReference>
<organism evidence="6 8">
    <name type="scientific">Biomphalaria glabrata</name>
    <name type="common">Bloodfluke planorb</name>
    <name type="synonym">Freshwater snail</name>
    <dbReference type="NCBI Taxonomy" id="6526"/>
    <lineage>
        <taxon>Eukaryota</taxon>
        <taxon>Metazoa</taxon>
        <taxon>Spiralia</taxon>
        <taxon>Lophotrochozoa</taxon>
        <taxon>Mollusca</taxon>
        <taxon>Gastropoda</taxon>
        <taxon>Heterobranchia</taxon>
        <taxon>Euthyneura</taxon>
        <taxon>Panpulmonata</taxon>
        <taxon>Hygrophila</taxon>
        <taxon>Lymnaeoidea</taxon>
        <taxon>Planorbidae</taxon>
        <taxon>Biomphalaria</taxon>
    </lineage>
</organism>
<dbReference type="InterPro" id="IPR017853">
    <property type="entry name" value="GH"/>
</dbReference>
<dbReference type="PROSITE" id="PS51910">
    <property type="entry name" value="GH18_2"/>
    <property type="match status" value="1"/>
</dbReference>
<dbReference type="RefSeq" id="XP_055870469.1">
    <property type="nucleotide sequence ID" value="XM_056014494.1"/>
</dbReference>
<dbReference type="Gene3D" id="3.20.20.80">
    <property type="entry name" value="Glycosidases"/>
    <property type="match status" value="1"/>
</dbReference>
<evidence type="ECO:0000313" key="7">
    <source>
        <dbReference type="RefSeq" id="XP_055870468.1"/>
    </source>
</evidence>
<name>A0A9W2Z658_BIOGL</name>
<dbReference type="PANTHER" id="PTHR11177:SF317">
    <property type="entry name" value="CHITINASE 12-RELATED"/>
    <property type="match status" value="1"/>
</dbReference>
<dbReference type="GO" id="GO:0004568">
    <property type="term" value="F:chitinase activity"/>
    <property type="evidence" value="ECO:0007669"/>
    <property type="project" value="UniProtKB-ARBA"/>
</dbReference>
<evidence type="ECO:0000256" key="1">
    <source>
        <dbReference type="ARBA" id="ARBA00022801"/>
    </source>
</evidence>
<accession>A0A9W2Z658</accession>
<keyword evidence="6" id="KW-1185">Reference proteome</keyword>
<dbReference type="Proteomes" id="UP001165740">
    <property type="component" value="Chromosome 16"/>
</dbReference>
<dbReference type="PANTHER" id="PTHR11177">
    <property type="entry name" value="CHITINASE"/>
    <property type="match status" value="1"/>
</dbReference>
<evidence type="ECO:0000256" key="3">
    <source>
        <dbReference type="RuleBase" id="RU000489"/>
    </source>
</evidence>
<dbReference type="RefSeq" id="XP_055870468.1">
    <property type="nucleotide sequence ID" value="XM_056014493.1"/>
</dbReference>
<dbReference type="GO" id="GO:0005576">
    <property type="term" value="C:extracellular region"/>
    <property type="evidence" value="ECO:0007669"/>
    <property type="project" value="TreeGrafter"/>
</dbReference>
<dbReference type="GO" id="GO:0008061">
    <property type="term" value="F:chitin binding"/>
    <property type="evidence" value="ECO:0007669"/>
    <property type="project" value="InterPro"/>
</dbReference>
<dbReference type="Pfam" id="PF00704">
    <property type="entry name" value="Glyco_hydro_18"/>
    <property type="match status" value="1"/>
</dbReference>
<dbReference type="PROSITE" id="PS01095">
    <property type="entry name" value="GH18_1"/>
    <property type="match status" value="1"/>
</dbReference>
<dbReference type="OrthoDB" id="76388at2759"/>
<dbReference type="OMA" id="CEFINSE"/>
<evidence type="ECO:0000259" key="5">
    <source>
        <dbReference type="PROSITE" id="PS51910"/>
    </source>
</evidence>
<feature type="domain" description="GH18" evidence="5">
    <location>
        <begin position="22"/>
        <end position="385"/>
    </location>
</feature>
<protein>
    <submittedName>
        <fullName evidence="7 8">Chitinase-3-like protein 1 isoform X1</fullName>
    </submittedName>
</protein>
<keyword evidence="1 3" id="KW-0378">Hydrolase</keyword>
<gene>
    <name evidence="7 8" type="primary">LOC106079450</name>
</gene>
<evidence type="ECO:0000313" key="6">
    <source>
        <dbReference type="Proteomes" id="UP001165740"/>
    </source>
</evidence>
<dbReference type="InterPro" id="IPR011583">
    <property type="entry name" value="Chitinase_II/V-like_cat"/>
</dbReference>
<keyword evidence="2 3" id="KW-0326">Glycosidase</keyword>
<dbReference type="InterPro" id="IPR001579">
    <property type="entry name" value="Glyco_hydro_18_chit_AS"/>
</dbReference>
<dbReference type="InterPro" id="IPR001223">
    <property type="entry name" value="Glyco_hydro18_cat"/>
</dbReference>
<dbReference type="AlphaFoldDB" id="A0A9W2Z658"/>
<evidence type="ECO:0000313" key="8">
    <source>
        <dbReference type="RefSeq" id="XP_055870469.1"/>
    </source>
</evidence>
<dbReference type="SMART" id="SM00636">
    <property type="entry name" value="Glyco_18"/>
    <property type="match status" value="1"/>
</dbReference>
<dbReference type="GO" id="GO:0006032">
    <property type="term" value="P:chitin catabolic process"/>
    <property type="evidence" value="ECO:0007669"/>
    <property type="project" value="UniProtKB-ARBA"/>
</dbReference>